<feature type="domain" description="Peptidase C1A papain C-terminal" evidence="2">
    <location>
        <begin position="192"/>
        <end position="220"/>
    </location>
</feature>
<evidence type="ECO:0000256" key="1">
    <source>
        <dbReference type="SAM" id="MobiDB-lite"/>
    </source>
</evidence>
<dbReference type="GO" id="GO:0006508">
    <property type="term" value="P:proteolysis"/>
    <property type="evidence" value="ECO:0007669"/>
    <property type="project" value="InterPro"/>
</dbReference>
<dbReference type="PANTHER" id="PTHR31260">
    <property type="entry name" value="CYSTATIN/MONELLIN SUPERFAMILY PROTEIN"/>
    <property type="match status" value="1"/>
</dbReference>
<dbReference type="AlphaFoldDB" id="A0AAF0UJT6"/>
<feature type="region of interest" description="Disordered" evidence="1">
    <location>
        <begin position="1"/>
        <end position="56"/>
    </location>
</feature>
<dbReference type="SUPFAM" id="SSF54001">
    <property type="entry name" value="Cysteine proteinases"/>
    <property type="match status" value="1"/>
</dbReference>
<accession>A0AAF0UJT6</accession>
<evidence type="ECO:0000259" key="2">
    <source>
        <dbReference type="Pfam" id="PF00112"/>
    </source>
</evidence>
<name>A0AAF0UJT6_SOLVR</name>
<sequence>MSMPCDYGRSEKESPPEKKLKLGAEADGSDLKVEDGDQNGNEESSSDDSDSGYDSDDWTTWPNKDAFIKYFQQVNESDGFDFDEYPGSSMYTPIRPLLKFEGLPKFADEIKGYASMAIKHYFGDDGKERNVTKIVKINAGGPRDVTYYITFRIDNEGKEETFQAKDIYMGQTEEEIHFEKLLKSGNQYSVGRNAVLIVGFGVENGIEYYLIKISWGVKWG</sequence>
<reference evidence="3" key="1">
    <citation type="submission" date="2023-08" db="EMBL/GenBank/DDBJ databases">
        <title>A de novo genome assembly of Solanum verrucosum Schlechtendal, a Mexican diploid species geographically isolated from the other diploid A-genome species in potato relatives.</title>
        <authorList>
            <person name="Hosaka K."/>
        </authorList>
    </citation>
    <scope>NUCLEOTIDE SEQUENCE</scope>
    <source>
        <tissue evidence="3">Young leaves</tissue>
    </source>
</reference>
<dbReference type="Gene3D" id="3.90.70.10">
    <property type="entry name" value="Cysteine proteinases"/>
    <property type="match status" value="1"/>
</dbReference>
<protein>
    <recommendedName>
        <fullName evidence="2">Peptidase C1A papain C-terminal domain-containing protein</fullName>
    </recommendedName>
</protein>
<feature type="compositionally biased region" description="Basic and acidic residues" evidence="1">
    <location>
        <begin position="8"/>
        <end position="35"/>
    </location>
</feature>
<dbReference type="Pfam" id="PF00112">
    <property type="entry name" value="Peptidase_C1"/>
    <property type="match status" value="1"/>
</dbReference>
<dbReference type="PANTHER" id="PTHR31260:SF28">
    <property type="entry name" value="CYSTATIN DOMAIN PROTEIN"/>
    <property type="match status" value="1"/>
</dbReference>
<evidence type="ECO:0000313" key="4">
    <source>
        <dbReference type="Proteomes" id="UP001234989"/>
    </source>
</evidence>
<proteinExistence type="predicted"/>
<dbReference type="InterPro" id="IPR006462">
    <property type="entry name" value="MS5"/>
</dbReference>
<keyword evidence="4" id="KW-1185">Reference proteome</keyword>
<gene>
    <name evidence="3" type="ORF">MTR67_041125</name>
</gene>
<dbReference type="InterPro" id="IPR000668">
    <property type="entry name" value="Peptidase_C1A_C"/>
</dbReference>
<dbReference type="InterPro" id="IPR038765">
    <property type="entry name" value="Papain-like_cys_pep_sf"/>
</dbReference>
<dbReference type="GO" id="GO:0008234">
    <property type="term" value="F:cysteine-type peptidase activity"/>
    <property type="evidence" value="ECO:0007669"/>
    <property type="project" value="InterPro"/>
</dbReference>
<organism evidence="3 4">
    <name type="scientific">Solanum verrucosum</name>
    <dbReference type="NCBI Taxonomy" id="315347"/>
    <lineage>
        <taxon>Eukaryota</taxon>
        <taxon>Viridiplantae</taxon>
        <taxon>Streptophyta</taxon>
        <taxon>Embryophyta</taxon>
        <taxon>Tracheophyta</taxon>
        <taxon>Spermatophyta</taxon>
        <taxon>Magnoliopsida</taxon>
        <taxon>eudicotyledons</taxon>
        <taxon>Gunneridae</taxon>
        <taxon>Pentapetalae</taxon>
        <taxon>asterids</taxon>
        <taxon>lamiids</taxon>
        <taxon>Solanales</taxon>
        <taxon>Solanaceae</taxon>
        <taxon>Solanoideae</taxon>
        <taxon>Solaneae</taxon>
        <taxon>Solanum</taxon>
    </lineage>
</organism>
<feature type="compositionally biased region" description="Acidic residues" evidence="1">
    <location>
        <begin position="44"/>
        <end position="56"/>
    </location>
</feature>
<dbReference type="EMBL" id="CP133620">
    <property type="protein sequence ID" value="WMV47740.1"/>
    <property type="molecule type" value="Genomic_DNA"/>
</dbReference>
<evidence type="ECO:0000313" key="3">
    <source>
        <dbReference type="EMBL" id="WMV47740.1"/>
    </source>
</evidence>
<dbReference type="Proteomes" id="UP001234989">
    <property type="component" value="Chromosome 9"/>
</dbReference>